<evidence type="ECO:0000256" key="2">
    <source>
        <dbReference type="ARBA" id="ARBA00022771"/>
    </source>
</evidence>
<keyword evidence="2" id="KW-0863">Zinc-finger</keyword>
<name>A0A392PMQ5_9FABA</name>
<dbReference type="InterPro" id="IPR011124">
    <property type="entry name" value="Znf_CW"/>
</dbReference>
<organism evidence="5 6">
    <name type="scientific">Trifolium medium</name>
    <dbReference type="NCBI Taxonomy" id="97028"/>
    <lineage>
        <taxon>Eukaryota</taxon>
        <taxon>Viridiplantae</taxon>
        <taxon>Streptophyta</taxon>
        <taxon>Embryophyta</taxon>
        <taxon>Tracheophyta</taxon>
        <taxon>Spermatophyta</taxon>
        <taxon>Magnoliopsida</taxon>
        <taxon>eudicotyledons</taxon>
        <taxon>Gunneridae</taxon>
        <taxon>Pentapetalae</taxon>
        <taxon>rosids</taxon>
        <taxon>fabids</taxon>
        <taxon>Fabales</taxon>
        <taxon>Fabaceae</taxon>
        <taxon>Papilionoideae</taxon>
        <taxon>50 kb inversion clade</taxon>
        <taxon>NPAAA clade</taxon>
        <taxon>Hologalegina</taxon>
        <taxon>IRL clade</taxon>
        <taxon>Trifolieae</taxon>
        <taxon>Trifolium</taxon>
    </lineage>
</organism>
<comment type="caution">
    <text evidence="5">The sequence shown here is derived from an EMBL/GenBank/DDBJ whole genome shotgun (WGS) entry which is preliminary data.</text>
</comment>
<accession>A0A392PMQ5</accession>
<evidence type="ECO:0000313" key="6">
    <source>
        <dbReference type="Proteomes" id="UP000265520"/>
    </source>
</evidence>
<sequence length="191" mass="21685">MKRKRKVDCLEYSDTWIQCDACHKWRKLADNSMANSSAAWFCSMNTDPLYQSCRVPEQYIQNSCKITYLPGFHLKGTPGGEKQNVAFFTSVLKEHHSLISAQTKKALTWLAKISMDKLAVMETNGIRGPILNNCTSSNGTLNPYHKIFQAFGLVKRVEKGVCRWFYPKNLNNLTFDVAALGMAFCEPLDFV</sequence>
<dbReference type="PANTHER" id="PTHR15999">
    <property type="entry name" value="ZINC FINGER CW-TYPE PWWP DOMAIN PROTEIN 1"/>
    <property type="match status" value="1"/>
</dbReference>
<reference evidence="5 6" key="1">
    <citation type="journal article" date="2018" name="Front. Plant Sci.">
        <title>Red Clover (Trifolium pratense) and Zigzag Clover (T. medium) - A Picture of Genomic Similarities and Differences.</title>
        <authorList>
            <person name="Dluhosova J."/>
            <person name="Istvanek J."/>
            <person name="Nedelnik J."/>
            <person name="Repkova J."/>
        </authorList>
    </citation>
    <scope>NUCLEOTIDE SEQUENCE [LARGE SCALE GENOMIC DNA]</scope>
    <source>
        <strain evidence="6">cv. 10/8</strain>
        <tissue evidence="5">Leaf</tissue>
    </source>
</reference>
<dbReference type="Pfam" id="PF07496">
    <property type="entry name" value="zf-CW"/>
    <property type="match status" value="1"/>
</dbReference>
<dbReference type="PROSITE" id="PS51050">
    <property type="entry name" value="ZF_CW"/>
    <property type="match status" value="1"/>
</dbReference>
<evidence type="ECO:0000256" key="1">
    <source>
        <dbReference type="ARBA" id="ARBA00022723"/>
    </source>
</evidence>
<dbReference type="EMBL" id="LXQA010088044">
    <property type="protein sequence ID" value="MCI13381.1"/>
    <property type="molecule type" value="Genomic_DNA"/>
</dbReference>
<feature type="domain" description="CW-type" evidence="4">
    <location>
        <begin position="10"/>
        <end position="61"/>
    </location>
</feature>
<feature type="non-terminal residue" evidence="5">
    <location>
        <position position="191"/>
    </location>
</feature>
<proteinExistence type="predicted"/>
<keyword evidence="3" id="KW-0862">Zinc</keyword>
<keyword evidence="6" id="KW-1185">Reference proteome</keyword>
<keyword evidence="1" id="KW-0479">Metal-binding</keyword>
<dbReference type="Proteomes" id="UP000265520">
    <property type="component" value="Unassembled WGS sequence"/>
</dbReference>
<dbReference type="GO" id="GO:0008270">
    <property type="term" value="F:zinc ion binding"/>
    <property type="evidence" value="ECO:0007669"/>
    <property type="project" value="UniProtKB-KW"/>
</dbReference>
<dbReference type="InterPro" id="IPR042778">
    <property type="entry name" value="ZCWPW1/ZCWPW2"/>
</dbReference>
<dbReference type="PANTHER" id="PTHR15999:SF2">
    <property type="entry name" value="ZINC FINGER CW-TYPE PWWP DOMAIN PROTEIN 1"/>
    <property type="match status" value="1"/>
</dbReference>
<evidence type="ECO:0000256" key="3">
    <source>
        <dbReference type="ARBA" id="ARBA00022833"/>
    </source>
</evidence>
<dbReference type="Gene3D" id="3.30.40.100">
    <property type="match status" value="1"/>
</dbReference>
<evidence type="ECO:0000259" key="4">
    <source>
        <dbReference type="PROSITE" id="PS51050"/>
    </source>
</evidence>
<evidence type="ECO:0000313" key="5">
    <source>
        <dbReference type="EMBL" id="MCI13381.1"/>
    </source>
</evidence>
<protein>
    <submittedName>
        <fullName evidence="5">F-box protein</fullName>
    </submittedName>
</protein>
<dbReference type="AlphaFoldDB" id="A0A392PMQ5"/>